<dbReference type="Pfam" id="PF00023">
    <property type="entry name" value="Ank"/>
    <property type="match status" value="1"/>
</dbReference>
<protein>
    <submittedName>
        <fullName evidence="2">Ankyrin repeat protein</fullName>
    </submittedName>
</protein>
<dbReference type="Gene3D" id="1.25.40.20">
    <property type="entry name" value="Ankyrin repeat-containing domain"/>
    <property type="match status" value="1"/>
</dbReference>
<evidence type="ECO:0000256" key="1">
    <source>
        <dbReference type="SAM" id="MobiDB-lite"/>
    </source>
</evidence>
<evidence type="ECO:0000313" key="3">
    <source>
        <dbReference type="Proteomes" id="UP000319004"/>
    </source>
</evidence>
<organism evidence="2 3">
    <name type="scientific">Stieleria neptunia</name>
    <dbReference type="NCBI Taxonomy" id="2527979"/>
    <lineage>
        <taxon>Bacteria</taxon>
        <taxon>Pseudomonadati</taxon>
        <taxon>Planctomycetota</taxon>
        <taxon>Planctomycetia</taxon>
        <taxon>Pirellulales</taxon>
        <taxon>Pirellulaceae</taxon>
        <taxon>Stieleria</taxon>
    </lineage>
</organism>
<keyword evidence="3" id="KW-1185">Reference proteome</keyword>
<dbReference type="Proteomes" id="UP000319004">
    <property type="component" value="Chromosome"/>
</dbReference>
<dbReference type="KEGG" id="snep:Enr13x_20000"/>
<dbReference type="AlphaFoldDB" id="A0A518HN18"/>
<dbReference type="EMBL" id="CP037423">
    <property type="protein sequence ID" value="QDV42157.1"/>
    <property type="molecule type" value="Genomic_DNA"/>
</dbReference>
<dbReference type="InterPro" id="IPR002110">
    <property type="entry name" value="Ankyrin_rpt"/>
</dbReference>
<reference evidence="2 3" key="1">
    <citation type="submission" date="2019-03" db="EMBL/GenBank/DDBJ databases">
        <title>Deep-cultivation of Planctomycetes and their phenomic and genomic characterization uncovers novel biology.</title>
        <authorList>
            <person name="Wiegand S."/>
            <person name="Jogler M."/>
            <person name="Boedeker C."/>
            <person name="Pinto D."/>
            <person name="Vollmers J."/>
            <person name="Rivas-Marin E."/>
            <person name="Kohn T."/>
            <person name="Peeters S.H."/>
            <person name="Heuer A."/>
            <person name="Rast P."/>
            <person name="Oberbeckmann S."/>
            <person name="Bunk B."/>
            <person name="Jeske O."/>
            <person name="Meyerdierks A."/>
            <person name="Storesund J.E."/>
            <person name="Kallscheuer N."/>
            <person name="Luecker S."/>
            <person name="Lage O.M."/>
            <person name="Pohl T."/>
            <person name="Merkel B.J."/>
            <person name="Hornburger P."/>
            <person name="Mueller R.-W."/>
            <person name="Bruemmer F."/>
            <person name="Labrenz M."/>
            <person name="Spormann A.M."/>
            <person name="Op den Camp H."/>
            <person name="Overmann J."/>
            <person name="Amann R."/>
            <person name="Jetten M.S.M."/>
            <person name="Mascher T."/>
            <person name="Medema M.H."/>
            <person name="Devos D.P."/>
            <person name="Kaster A.-K."/>
            <person name="Ovreas L."/>
            <person name="Rohde M."/>
            <person name="Galperin M.Y."/>
            <person name="Jogler C."/>
        </authorList>
    </citation>
    <scope>NUCLEOTIDE SEQUENCE [LARGE SCALE GENOMIC DNA]</scope>
    <source>
        <strain evidence="2 3">Enr13</strain>
    </source>
</reference>
<proteinExistence type="predicted"/>
<feature type="region of interest" description="Disordered" evidence="1">
    <location>
        <begin position="185"/>
        <end position="207"/>
    </location>
</feature>
<sequence>MKRMKKADIKRMFKAIEDDDQQTLDSLLNTNDDAIESHGFHNRLVRDKTPLMYALQCFNLKLAGHLLDRGANPSAVMPDGPRHSVIQMCIARAFCNKSTHDEWIAFTIRLLDAGIDPNEGLWPSLHGYGELVPRDDLIRIMLERGADPDRQVGNSGNTVRELVKINSRLYPSAILELFGVNADENPPAWPTKAEQRREPERQSRADCRWTLNRRRPLANSVPRFTD</sequence>
<evidence type="ECO:0000313" key="2">
    <source>
        <dbReference type="EMBL" id="QDV42157.1"/>
    </source>
</evidence>
<dbReference type="InterPro" id="IPR036770">
    <property type="entry name" value="Ankyrin_rpt-contain_sf"/>
</dbReference>
<dbReference type="SUPFAM" id="SSF48403">
    <property type="entry name" value="Ankyrin repeat"/>
    <property type="match status" value="1"/>
</dbReference>
<name>A0A518HN18_9BACT</name>
<gene>
    <name evidence="2" type="ORF">Enr13x_20000</name>
</gene>
<feature type="compositionally biased region" description="Basic and acidic residues" evidence="1">
    <location>
        <begin position="193"/>
        <end position="207"/>
    </location>
</feature>
<accession>A0A518HN18</accession>